<dbReference type="PANTHER" id="PTHR30332">
    <property type="entry name" value="PROBABLE GENERAL SECRETION PATHWAY PROTEIN D"/>
    <property type="match status" value="1"/>
</dbReference>
<dbReference type="GO" id="GO:0015627">
    <property type="term" value="C:type II protein secretion system complex"/>
    <property type="evidence" value="ECO:0007669"/>
    <property type="project" value="TreeGrafter"/>
</dbReference>
<keyword evidence="5" id="KW-0813">Transport</keyword>
<organism evidence="8 9">
    <name type="scientific">Anaeroglobus geminatus F0357</name>
    <dbReference type="NCBI Taxonomy" id="861450"/>
    <lineage>
        <taxon>Bacteria</taxon>
        <taxon>Bacillati</taxon>
        <taxon>Bacillota</taxon>
        <taxon>Negativicutes</taxon>
        <taxon>Veillonellales</taxon>
        <taxon>Veillonellaceae</taxon>
        <taxon>Anaeroglobus</taxon>
    </lineage>
</organism>
<dbReference type="PANTHER" id="PTHR30332:SF17">
    <property type="entry name" value="TYPE IV PILIATION SYSTEM PROTEIN DR_0774-RELATED"/>
    <property type="match status" value="1"/>
</dbReference>
<accession>G9YFX0</accession>
<evidence type="ECO:0000259" key="6">
    <source>
        <dbReference type="Pfam" id="PF00263"/>
    </source>
</evidence>
<protein>
    <submittedName>
        <fullName evidence="8">Bacterial type II/III secretion system short domain protein</fullName>
    </submittedName>
</protein>
<keyword evidence="2" id="KW-0732">Signal</keyword>
<proteinExistence type="inferred from homology"/>
<dbReference type="InterPro" id="IPR001775">
    <property type="entry name" value="GspD/PilQ"/>
</dbReference>
<dbReference type="GO" id="GO:0009306">
    <property type="term" value="P:protein secretion"/>
    <property type="evidence" value="ECO:0007669"/>
    <property type="project" value="InterPro"/>
</dbReference>
<dbReference type="Pfam" id="PF00263">
    <property type="entry name" value="Secretin"/>
    <property type="match status" value="1"/>
</dbReference>
<dbReference type="Gene3D" id="3.30.1370.130">
    <property type="match status" value="1"/>
</dbReference>
<keyword evidence="9" id="KW-1185">Reference proteome</keyword>
<comment type="subcellular location">
    <subcellularLocation>
        <location evidence="5">Cell outer membrane</location>
    </subcellularLocation>
    <subcellularLocation>
        <location evidence="1">Membrane</location>
    </subcellularLocation>
</comment>
<dbReference type="InterPro" id="IPR038591">
    <property type="entry name" value="NolW-like_sf"/>
</dbReference>
<comment type="similarity">
    <text evidence="4">Belongs to the bacterial secretin family.</text>
</comment>
<evidence type="ECO:0000259" key="7">
    <source>
        <dbReference type="Pfam" id="PF03958"/>
    </source>
</evidence>
<evidence type="ECO:0000256" key="2">
    <source>
        <dbReference type="ARBA" id="ARBA00022729"/>
    </source>
</evidence>
<keyword evidence="3" id="KW-0472">Membrane</keyword>
<evidence type="ECO:0000256" key="3">
    <source>
        <dbReference type="ARBA" id="ARBA00023136"/>
    </source>
</evidence>
<dbReference type="GO" id="GO:0009279">
    <property type="term" value="C:cell outer membrane"/>
    <property type="evidence" value="ECO:0007669"/>
    <property type="project" value="UniProtKB-SubCell"/>
</dbReference>
<comment type="caution">
    <text evidence="8">The sequence shown here is derived from an EMBL/GenBank/DDBJ whole genome shotgun (WGS) entry which is preliminary data.</text>
</comment>
<dbReference type="OrthoDB" id="9779724at2"/>
<dbReference type="InterPro" id="IPR050810">
    <property type="entry name" value="Bact_Secretion_Sys_Channel"/>
</dbReference>
<feature type="domain" description="NolW-like" evidence="7">
    <location>
        <begin position="104"/>
        <end position="160"/>
    </location>
</feature>
<gene>
    <name evidence="8" type="ORF">HMPREF0080_00533</name>
</gene>
<evidence type="ECO:0000313" key="9">
    <source>
        <dbReference type="Proteomes" id="UP000005481"/>
    </source>
</evidence>
<dbReference type="InterPro" id="IPR005644">
    <property type="entry name" value="NolW-like"/>
</dbReference>
<name>G9YFX0_9FIRM</name>
<evidence type="ECO:0000256" key="4">
    <source>
        <dbReference type="RuleBase" id="RU004003"/>
    </source>
</evidence>
<dbReference type="Proteomes" id="UP000005481">
    <property type="component" value="Unassembled WGS sequence"/>
</dbReference>
<dbReference type="eggNOG" id="COG4796">
    <property type="taxonomic scope" value="Bacteria"/>
</dbReference>
<dbReference type="STRING" id="861450.HMPREF0080_00533"/>
<dbReference type="Gene3D" id="3.30.1370.120">
    <property type="match status" value="1"/>
</dbReference>
<dbReference type="PATRIC" id="fig|861450.3.peg.511"/>
<feature type="domain" description="Type II/III secretion system secretin-like" evidence="6">
    <location>
        <begin position="208"/>
        <end position="362"/>
    </location>
</feature>
<dbReference type="EMBL" id="AGCJ01000016">
    <property type="protein sequence ID" value="EHM42661.1"/>
    <property type="molecule type" value="Genomic_DNA"/>
</dbReference>
<sequence length="372" mass="39669">MLPILIGVLFLPAGICGAGTLRIDVHEVPVRTVLEGLARGNDLNLVIDDSVSGNVTIRLHDVTAEDALNALVAAGNLLVEEQDGIRLISGAGKNGAAKSTCTRNLHYAKAKEVAGILTSQLSSGQAEAYADGNTLIFGGTRRDLAEAKKIIDAVDIPGQQVDVEAEILSLSKDAVKELGIDWSWSGVEGGVGRTHLPYAEAQIRAFLSDGKAAVLARPHIVTRNGKEARIFIGDKIPVVTEHVSGGEKTATTEYREAGIVLQYTPYIHPDGTVTADIHGEVSMPVYVRDLKAYSIATRQVDTEVCVKAGERIVIGGLVGKEVVESFHKVPLLGDIPLLGKLFQSHYRSKKETEVVIMIKSTLLPPPAVQVTP</sequence>
<evidence type="ECO:0000313" key="8">
    <source>
        <dbReference type="EMBL" id="EHM42661.1"/>
    </source>
</evidence>
<evidence type="ECO:0000256" key="5">
    <source>
        <dbReference type="RuleBase" id="RU004004"/>
    </source>
</evidence>
<dbReference type="AlphaFoldDB" id="G9YFX0"/>
<dbReference type="InterPro" id="IPR004846">
    <property type="entry name" value="T2SS/T3SS_dom"/>
</dbReference>
<dbReference type="PRINTS" id="PR00811">
    <property type="entry name" value="BCTERIALGSPD"/>
</dbReference>
<evidence type="ECO:0000256" key="1">
    <source>
        <dbReference type="ARBA" id="ARBA00004370"/>
    </source>
</evidence>
<reference evidence="8 9" key="1">
    <citation type="submission" date="2011-08" db="EMBL/GenBank/DDBJ databases">
        <authorList>
            <person name="Weinstock G."/>
            <person name="Sodergren E."/>
            <person name="Clifton S."/>
            <person name="Fulton L."/>
            <person name="Fulton B."/>
            <person name="Courtney L."/>
            <person name="Fronick C."/>
            <person name="Harrison M."/>
            <person name="Strong C."/>
            <person name="Farmer C."/>
            <person name="Delahaunty K."/>
            <person name="Markovic C."/>
            <person name="Hall O."/>
            <person name="Minx P."/>
            <person name="Tomlinson C."/>
            <person name="Mitreva M."/>
            <person name="Hou S."/>
            <person name="Chen J."/>
            <person name="Wollam A."/>
            <person name="Pepin K.H."/>
            <person name="Johnson M."/>
            <person name="Bhonagiri V."/>
            <person name="Zhang X."/>
            <person name="Suruliraj S."/>
            <person name="Warren W."/>
            <person name="Chinwalla A."/>
            <person name="Mardis E.R."/>
            <person name="Wilson R.K."/>
        </authorList>
    </citation>
    <scope>NUCLEOTIDE SEQUENCE [LARGE SCALE GENOMIC DNA]</scope>
    <source>
        <strain evidence="8 9">F0357</strain>
    </source>
</reference>
<dbReference type="Pfam" id="PF03958">
    <property type="entry name" value="Secretin_N"/>
    <property type="match status" value="1"/>
</dbReference>
<dbReference type="HOGENOM" id="CLU_006756_2_4_9"/>